<dbReference type="Proteomes" id="UP001189619">
    <property type="component" value="Chromosome"/>
</dbReference>
<dbReference type="GO" id="GO:0043565">
    <property type="term" value="F:sequence-specific DNA binding"/>
    <property type="evidence" value="ECO:0007669"/>
    <property type="project" value="InterPro"/>
</dbReference>
<evidence type="ECO:0000259" key="4">
    <source>
        <dbReference type="PROSITE" id="PS01124"/>
    </source>
</evidence>
<protein>
    <submittedName>
        <fullName evidence="5">HTH araC/xylS-type domain-containing protein</fullName>
    </submittedName>
</protein>
<evidence type="ECO:0000313" key="5">
    <source>
        <dbReference type="EMBL" id="CAJ1000764.1"/>
    </source>
</evidence>
<evidence type="ECO:0000256" key="1">
    <source>
        <dbReference type="ARBA" id="ARBA00023015"/>
    </source>
</evidence>
<keyword evidence="3" id="KW-0804">Transcription</keyword>
<name>A0AA48RCA7_9BACL</name>
<sequence>MHEHLVKWFTPSQGLPVSGRSSVQYREYSPSPSLRPHIACYWSVTTRAEDDTGEFDDILVIPDGCFDFVFTVSRHRTVSGHLSGVMESAFTIYPGPDTAWFGVRFRPGGAVPFLRSPLSLYRGGSSPSLTELFGDGALRLLDRLADAEDLPTRIRVLDAALQQRLSVSPDEPFDPLVANVLHEMYRHSGNVRIHELAAREAVSPRQLLRRFEMWTGCSPKQFCRVVRFQRAVDLIAKSTGQIQGADLAYQCGYADQAHFVRDFRALAGMSPGHYIRRASMSDLFNTDRSFPAYHRIETSEEAEFANETG</sequence>
<dbReference type="GO" id="GO:0003700">
    <property type="term" value="F:DNA-binding transcription factor activity"/>
    <property type="evidence" value="ECO:0007669"/>
    <property type="project" value="InterPro"/>
</dbReference>
<dbReference type="Gene3D" id="1.10.10.60">
    <property type="entry name" value="Homeodomain-like"/>
    <property type="match status" value="1"/>
</dbReference>
<dbReference type="PANTHER" id="PTHR46796:SF13">
    <property type="entry name" value="HTH-TYPE TRANSCRIPTIONAL ACTIVATOR RHAS"/>
    <property type="match status" value="1"/>
</dbReference>
<keyword evidence="2" id="KW-0238">DNA-binding</keyword>
<dbReference type="InterPro" id="IPR018060">
    <property type="entry name" value="HTH_AraC"/>
</dbReference>
<keyword evidence="6" id="KW-1185">Reference proteome</keyword>
<dbReference type="InterPro" id="IPR050204">
    <property type="entry name" value="AraC_XylS_family_regulators"/>
</dbReference>
<dbReference type="PROSITE" id="PS01124">
    <property type="entry name" value="HTH_ARAC_FAMILY_2"/>
    <property type="match status" value="1"/>
</dbReference>
<dbReference type="Pfam" id="PF20240">
    <property type="entry name" value="DUF6597"/>
    <property type="match status" value="1"/>
</dbReference>
<dbReference type="InterPro" id="IPR009057">
    <property type="entry name" value="Homeodomain-like_sf"/>
</dbReference>
<evidence type="ECO:0000256" key="2">
    <source>
        <dbReference type="ARBA" id="ARBA00023125"/>
    </source>
</evidence>
<evidence type="ECO:0000313" key="6">
    <source>
        <dbReference type="Proteomes" id="UP001189619"/>
    </source>
</evidence>
<dbReference type="InterPro" id="IPR046532">
    <property type="entry name" value="DUF6597"/>
</dbReference>
<proteinExistence type="predicted"/>
<dbReference type="SUPFAM" id="SSF46689">
    <property type="entry name" value="Homeodomain-like"/>
    <property type="match status" value="1"/>
</dbReference>
<dbReference type="EMBL" id="OY569118">
    <property type="protein sequence ID" value="CAJ1000764.1"/>
    <property type="molecule type" value="Genomic_DNA"/>
</dbReference>
<dbReference type="PANTHER" id="PTHR46796">
    <property type="entry name" value="HTH-TYPE TRANSCRIPTIONAL ACTIVATOR RHAS-RELATED"/>
    <property type="match status" value="1"/>
</dbReference>
<dbReference type="SMART" id="SM00342">
    <property type="entry name" value="HTH_ARAC"/>
    <property type="match status" value="1"/>
</dbReference>
<evidence type="ECO:0000256" key="3">
    <source>
        <dbReference type="ARBA" id="ARBA00023163"/>
    </source>
</evidence>
<reference evidence="5" key="1">
    <citation type="submission" date="2023-07" db="EMBL/GenBank/DDBJ databases">
        <authorList>
            <person name="Ivanov I."/>
            <person name="Teneva D."/>
            <person name="Stoikov I."/>
        </authorList>
    </citation>
    <scope>NUCLEOTIDE SEQUENCE</scope>
    <source>
        <strain evidence="5">4475</strain>
    </source>
</reference>
<dbReference type="KEGG" id="bayd:BSPP4475_00310"/>
<gene>
    <name evidence="5" type="ORF">BSPP4475_00310</name>
</gene>
<accession>A0AA48RCA7</accession>
<organism evidence="5 6">
    <name type="scientific">Brevibacillus aydinogluensis</name>
    <dbReference type="NCBI Taxonomy" id="927786"/>
    <lineage>
        <taxon>Bacteria</taxon>
        <taxon>Bacillati</taxon>
        <taxon>Bacillota</taxon>
        <taxon>Bacilli</taxon>
        <taxon>Bacillales</taxon>
        <taxon>Paenibacillaceae</taxon>
        <taxon>Brevibacillus</taxon>
    </lineage>
</organism>
<dbReference type="RefSeq" id="WP_171563949.1">
    <property type="nucleotide sequence ID" value="NZ_OY569118.1"/>
</dbReference>
<feature type="domain" description="HTH araC/xylS-type" evidence="4">
    <location>
        <begin position="175"/>
        <end position="277"/>
    </location>
</feature>
<dbReference type="Pfam" id="PF12833">
    <property type="entry name" value="HTH_18"/>
    <property type="match status" value="1"/>
</dbReference>
<keyword evidence="1" id="KW-0805">Transcription regulation</keyword>
<dbReference type="AlphaFoldDB" id="A0AA48RCA7"/>